<accession>A0A8T0GLZ1</accession>
<name>A0A8T0GLZ1_CERPU</name>
<gene>
    <name evidence="1" type="ORF">KC19_10G086200</name>
</gene>
<sequence length="50" mass="5557">MLVVDLCDSISGHERCLANLNSVGTDSIAGQPHRIMFKAHGNFDWMAERL</sequence>
<dbReference type="EMBL" id="CM026431">
    <property type="protein sequence ID" value="KAG0559199.1"/>
    <property type="molecule type" value="Genomic_DNA"/>
</dbReference>
<organism evidence="1 2">
    <name type="scientific">Ceratodon purpureus</name>
    <name type="common">Fire moss</name>
    <name type="synonym">Dicranum purpureum</name>
    <dbReference type="NCBI Taxonomy" id="3225"/>
    <lineage>
        <taxon>Eukaryota</taxon>
        <taxon>Viridiplantae</taxon>
        <taxon>Streptophyta</taxon>
        <taxon>Embryophyta</taxon>
        <taxon>Bryophyta</taxon>
        <taxon>Bryophytina</taxon>
        <taxon>Bryopsida</taxon>
        <taxon>Dicranidae</taxon>
        <taxon>Pseudoditrichales</taxon>
        <taxon>Ditrichaceae</taxon>
        <taxon>Ceratodon</taxon>
    </lineage>
</organism>
<comment type="caution">
    <text evidence="1">The sequence shown here is derived from an EMBL/GenBank/DDBJ whole genome shotgun (WGS) entry which is preliminary data.</text>
</comment>
<dbReference type="Proteomes" id="UP000822688">
    <property type="component" value="Chromosome 10"/>
</dbReference>
<evidence type="ECO:0000313" key="1">
    <source>
        <dbReference type="EMBL" id="KAG0559199.1"/>
    </source>
</evidence>
<dbReference type="AlphaFoldDB" id="A0A8T0GLZ1"/>
<keyword evidence="2" id="KW-1185">Reference proteome</keyword>
<protein>
    <submittedName>
        <fullName evidence="1">Uncharacterized protein</fullName>
    </submittedName>
</protein>
<evidence type="ECO:0000313" key="2">
    <source>
        <dbReference type="Proteomes" id="UP000822688"/>
    </source>
</evidence>
<reference evidence="1" key="1">
    <citation type="submission" date="2020-06" db="EMBL/GenBank/DDBJ databases">
        <title>WGS assembly of Ceratodon purpureus strain R40.</title>
        <authorList>
            <person name="Carey S.B."/>
            <person name="Jenkins J."/>
            <person name="Shu S."/>
            <person name="Lovell J.T."/>
            <person name="Sreedasyam A."/>
            <person name="Maumus F."/>
            <person name="Tiley G.P."/>
            <person name="Fernandez-Pozo N."/>
            <person name="Barry K."/>
            <person name="Chen C."/>
            <person name="Wang M."/>
            <person name="Lipzen A."/>
            <person name="Daum C."/>
            <person name="Saski C.A."/>
            <person name="Payton A.C."/>
            <person name="Mcbreen J.C."/>
            <person name="Conrad R.E."/>
            <person name="Kollar L.M."/>
            <person name="Olsson S."/>
            <person name="Huttunen S."/>
            <person name="Landis J.B."/>
            <person name="Wickett N.J."/>
            <person name="Johnson M.G."/>
            <person name="Rensing S.A."/>
            <person name="Grimwood J."/>
            <person name="Schmutz J."/>
            <person name="Mcdaniel S.F."/>
        </authorList>
    </citation>
    <scope>NUCLEOTIDE SEQUENCE</scope>
    <source>
        <strain evidence="1">R40</strain>
    </source>
</reference>
<proteinExistence type="predicted"/>